<dbReference type="GO" id="GO:0005634">
    <property type="term" value="C:nucleus"/>
    <property type="evidence" value="ECO:0007669"/>
    <property type="project" value="TreeGrafter"/>
</dbReference>
<dbReference type="GO" id="GO:0006357">
    <property type="term" value="P:regulation of transcription by RNA polymerase II"/>
    <property type="evidence" value="ECO:0007669"/>
    <property type="project" value="TreeGrafter"/>
</dbReference>
<feature type="domain" description="MADF" evidence="2">
    <location>
        <begin position="21"/>
        <end position="112"/>
    </location>
</feature>
<protein>
    <recommendedName>
        <fullName evidence="2">MADF domain-containing protein</fullName>
    </recommendedName>
</protein>
<keyword evidence="4" id="KW-1185">Reference proteome</keyword>
<feature type="region of interest" description="Disordered" evidence="1">
    <location>
        <begin position="116"/>
        <end position="144"/>
    </location>
</feature>
<feature type="compositionally biased region" description="Basic and acidic residues" evidence="1">
    <location>
        <begin position="211"/>
        <end position="220"/>
    </location>
</feature>
<dbReference type="EMBL" id="JAWZYT010003195">
    <property type="protein sequence ID" value="KAK4299645.1"/>
    <property type="molecule type" value="Genomic_DNA"/>
</dbReference>
<evidence type="ECO:0000256" key="1">
    <source>
        <dbReference type="SAM" id="MobiDB-lite"/>
    </source>
</evidence>
<name>A0AAE1TYD7_9EUCA</name>
<dbReference type="AlphaFoldDB" id="A0AAE1TYD7"/>
<dbReference type="PANTHER" id="PTHR12243">
    <property type="entry name" value="MADF DOMAIN TRANSCRIPTION FACTOR"/>
    <property type="match status" value="1"/>
</dbReference>
<feature type="compositionally biased region" description="Polar residues" evidence="1">
    <location>
        <begin position="386"/>
        <end position="409"/>
    </location>
</feature>
<evidence type="ECO:0000259" key="2">
    <source>
        <dbReference type="PROSITE" id="PS51029"/>
    </source>
</evidence>
<dbReference type="InterPro" id="IPR006578">
    <property type="entry name" value="MADF-dom"/>
</dbReference>
<feature type="compositionally biased region" description="Pro residues" evidence="1">
    <location>
        <begin position="194"/>
        <end position="206"/>
    </location>
</feature>
<comment type="caution">
    <text evidence="3">The sequence shown here is derived from an EMBL/GenBank/DDBJ whole genome shotgun (WGS) entry which is preliminary data.</text>
</comment>
<dbReference type="PANTHER" id="PTHR12243:SF67">
    <property type="entry name" value="COREPRESSOR OF PANGOLIN, ISOFORM A-RELATED"/>
    <property type="match status" value="1"/>
</dbReference>
<sequence length="473" mass="53649">MTEKNSSVGKKNDCRPLCVDTLIEKVKRYPHLYDISSIDYKDPKKCNTTWLTIAKELGLPGEWKMCKERWRTLRDVYVRNKRSMSGPGGEGFTKRPKWKFFDQMDFLTPHVNHKPLKSEAEKQASHDRCSPRSELADGEARMSDDSDYFEGLKQEEELRHSAHDLDSDQPNTLVDGCPIKEEMEWAVEEMEPITKPPSPPQEPSSPPKAQLKLDNKRAHQPDNNIPPLKLRLNILNSATGEAMLGNKRIRLMLPGTVNHTPVSNTPVNHKPIQIRTKMACDILPKPQQGGTTIKNNTNSASSSNTNIIHITSNNTSSSINKTNLNTSNNNNTNAKDNSKSIIYRNTDQHPPHQQINRVPIISHPRRETPAEKERSRTPKRTPSVPPVSSDNVAQETGQQNRATTSTSVSSRKDNEDEVYGRYITAALRKLSDRSRCLARVKIQQVLFYLQEADRGNNEYEHKLRSAFDDGVFE</sequence>
<dbReference type="InterPro" id="IPR039353">
    <property type="entry name" value="TF_Adf1"/>
</dbReference>
<dbReference type="GO" id="GO:0005667">
    <property type="term" value="C:transcription regulator complex"/>
    <property type="evidence" value="ECO:0007669"/>
    <property type="project" value="TreeGrafter"/>
</dbReference>
<reference evidence="3" key="1">
    <citation type="submission" date="2023-11" db="EMBL/GenBank/DDBJ databases">
        <title>Genome assemblies of two species of porcelain crab, Petrolisthes cinctipes and Petrolisthes manimaculis (Anomura: Porcellanidae).</title>
        <authorList>
            <person name="Angst P."/>
        </authorList>
    </citation>
    <scope>NUCLEOTIDE SEQUENCE</scope>
    <source>
        <strain evidence="3">PB745_02</strain>
        <tissue evidence="3">Gill</tissue>
    </source>
</reference>
<accession>A0AAE1TYD7</accession>
<dbReference type="Pfam" id="PF10545">
    <property type="entry name" value="MADF_DNA_bdg"/>
    <property type="match status" value="1"/>
</dbReference>
<organism evidence="3 4">
    <name type="scientific">Petrolisthes manimaculis</name>
    <dbReference type="NCBI Taxonomy" id="1843537"/>
    <lineage>
        <taxon>Eukaryota</taxon>
        <taxon>Metazoa</taxon>
        <taxon>Ecdysozoa</taxon>
        <taxon>Arthropoda</taxon>
        <taxon>Crustacea</taxon>
        <taxon>Multicrustacea</taxon>
        <taxon>Malacostraca</taxon>
        <taxon>Eumalacostraca</taxon>
        <taxon>Eucarida</taxon>
        <taxon>Decapoda</taxon>
        <taxon>Pleocyemata</taxon>
        <taxon>Anomura</taxon>
        <taxon>Galatheoidea</taxon>
        <taxon>Porcellanidae</taxon>
        <taxon>Petrolisthes</taxon>
    </lineage>
</organism>
<proteinExistence type="predicted"/>
<feature type="compositionally biased region" description="Basic and acidic residues" evidence="1">
    <location>
        <begin position="364"/>
        <end position="376"/>
    </location>
</feature>
<feature type="compositionally biased region" description="Low complexity" evidence="1">
    <location>
        <begin position="313"/>
        <end position="335"/>
    </location>
</feature>
<dbReference type="PROSITE" id="PS51029">
    <property type="entry name" value="MADF"/>
    <property type="match status" value="1"/>
</dbReference>
<evidence type="ECO:0000313" key="3">
    <source>
        <dbReference type="EMBL" id="KAK4299645.1"/>
    </source>
</evidence>
<dbReference type="Proteomes" id="UP001292094">
    <property type="component" value="Unassembled WGS sequence"/>
</dbReference>
<feature type="region of interest" description="Disordered" evidence="1">
    <location>
        <begin position="313"/>
        <end position="414"/>
    </location>
</feature>
<feature type="region of interest" description="Disordered" evidence="1">
    <location>
        <begin position="190"/>
        <end position="225"/>
    </location>
</feature>
<dbReference type="SMART" id="SM00595">
    <property type="entry name" value="MADF"/>
    <property type="match status" value="1"/>
</dbReference>
<gene>
    <name evidence="3" type="ORF">Pmani_028104</name>
</gene>
<evidence type="ECO:0000313" key="4">
    <source>
        <dbReference type="Proteomes" id="UP001292094"/>
    </source>
</evidence>